<evidence type="ECO:0000256" key="2">
    <source>
        <dbReference type="ARBA" id="ARBA00022643"/>
    </source>
</evidence>
<name>A0ABD3PEB4_9STRA</name>
<comment type="caution">
    <text evidence="5">The sequence shown here is derived from an EMBL/GenBank/DDBJ whole genome shotgun (WGS) entry which is preliminary data.</text>
</comment>
<dbReference type="SUPFAM" id="SSF55785">
    <property type="entry name" value="PYP-like sensor domain (PAS domain)"/>
    <property type="match status" value="1"/>
</dbReference>
<evidence type="ECO:0000313" key="6">
    <source>
        <dbReference type="Proteomes" id="UP001516023"/>
    </source>
</evidence>
<dbReference type="EMBL" id="JABMIG020000203">
    <property type="protein sequence ID" value="KAL3786047.1"/>
    <property type="molecule type" value="Genomic_DNA"/>
</dbReference>
<evidence type="ECO:0000313" key="5">
    <source>
        <dbReference type="EMBL" id="KAL3786047.1"/>
    </source>
</evidence>
<sequence>MRASTARHVMRLIARQRVHSPLSSLKSPRANYASYALWKTMHTNEEASKAKSSFFDAFDTDSSMREQVVYSLSFTNDNLDNDLASDDTFPLLDKIMTRQLLNSYSTLQSPSSVTARNMRSKLPPQLNLSNLQTLHKMENTQDSLPELEQDHADMVSSASNQPLPRTIHEITPSKLDQDKRAIVITDIKQPFPITAVNTAWEELCGYKRDECAGKSLGPLLQGPDTDWAAVSALLTHLFAGEEASVVLTNYTNSGRRFRNLVRVGPVRDEMGKTVSFVGVLRELKEDDEGSSERHGRHRREIAQLPFVA</sequence>
<dbReference type="Pfam" id="PF13426">
    <property type="entry name" value="PAS_9"/>
    <property type="match status" value="1"/>
</dbReference>
<keyword evidence="6" id="KW-1185">Reference proteome</keyword>
<dbReference type="PROSITE" id="PS50113">
    <property type="entry name" value="PAC"/>
    <property type="match status" value="1"/>
</dbReference>
<evidence type="ECO:0000256" key="1">
    <source>
        <dbReference type="ARBA" id="ARBA00022630"/>
    </source>
</evidence>
<dbReference type="PANTHER" id="PTHR47429:SF2">
    <property type="entry name" value="PROTEIN TWIN LOV 1"/>
    <property type="match status" value="1"/>
</dbReference>
<keyword evidence="2" id="KW-0288">FMN</keyword>
<dbReference type="InterPro" id="IPR000014">
    <property type="entry name" value="PAS"/>
</dbReference>
<keyword evidence="3" id="KW-0157">Chromophore</keyword>
<dbReference type="InterPro" id="IPR035965">
    <property type="entry name" value="PAS-like_dom_sf"/>
</dbReference>
<keyword evidence="1" id="KW-0285">Flavoprotein</keyword>
<evidence type="ECO:0000256" key="3">
    <source>
        <dbReference type="ARBA" id="ARBA00022991"/>
    </source>
</evidence>
<reference evidence="5 6" key="1">
    <citation type="journal article" date="2020" name="G3 (Bethesda)">
        <title>Improved Reference Genome for Cyclotella cryptica CCMP332, a Model for Cell Wall Morphogenesis, Salinity Adaptation, and Lipid Production in Diatoms (Bacillariophyta).</title>
        <authorList>
            <person name="Roberts W.R."/>
            <person name="Downey K.M."/>
            <person name="Ruck E.C."/>
            <person name="Traller J.C."/>
            <person name="Alverson A.J."/>
        </authorList>
    </citation>
    <scope>NUCLEOTIDE SEQUENCE [LARGE SCALE GENOMIC DNA]</scope>
    <source>
        <strain evidence="5 6">CCMP332</strain>
    </source>
</reference>
<protein>
    <recommendedName>
        <fullName evidence="4">PAC domain-containing protein</fullName>
    </recommendedName>
</protein>
<dbReference type="PANTHER" id="PTHR47429">
    <property type="entry name" value="PROTEIN TWIN LOV 1"/>
    <property type="match status" value="1"/>
</dbReference>
<dbReference type="Gene3D" id="3.30.450.20">
    <property type="entry name" value="PAS domain"/>
    <property type="match status" value="1"/>
</dbReference>
<dbReference type="InterPro" id="IPR000700">
    <property type="entry name" value="PAS-assoc_C"/>
</dbReference>
<evidence type="ECO:0000259" key="4">
    <source>
        <dbReference type="PROSITE" id="PS50113"/>
    </source>
</evidence>
<dbReference type="CDD" id="cd00130">
    <property type="entry name" value="PAS"/>
    <property type="match status" value="1"/>
</dbReference>
<dbReference type="NCBIfam" id="TIGR00229">
    <property type="entry name" value="sensory_box"/>
    <property type="match status" value="1"/>
</dbReference>
<dbReference type="AlphaFoldDB" id="A0ABD3PEB4"/>
<accession>A0ABD3PEB4</accession>
<feature type="domain" description="PAC" evidence="4">
    <location>
        <begin position="241"/>
        <end position="295"/>
    </location>
</feature>
<organism evidence="5 6">
    <name type="scientific">Cyclotella cryptica</name>
    <dbReference type="NCBI Taxonomy" id="29204"/>
    <lineage>
        <taxon>Eukaryota</taxon>
        <taxon>Sar</taxon>
        <taxon>Stramenopiles</taxon>
        <taxon>Ochrophyta</taxon>
        <taxon>Bacillariophyta</taxon>
        <taxon>Coscinodiscophyceae</taxon>
        <taxon>Thalassiosirophycidae</taxon>
        <taxon>Stephanodiscales</taxon>
        <taxon>Stephanodiscaceae</taxon>
        <taxon>Cyclotella</taxon>
    </lineage>
</organism>
<gene>
    <name evidence="5" type="ORF">HJC23_003895</name>
</gene>
<dbReference type="Proteomes" id="UP001516023">
    <property type="component" value="Unassembled WGS sequence"/>
</dbReference>
<proteinExistence type="predicted"/>